<accession>A0AAV7QDX1</accession>
<dbReference type="Proteomes" id="UP001066276">
    <property type="component" value="Chromosome 6"/>
</dbReference>
<comment type="caution">
    <text evidence="2">The sequence shown here is derived from an EMBL/GenBank/DDBJ whole genome shotgun (WGS) entry which is preliminary data.</text>
</comment>
<evidence type="ECO:0000313" key="3">
    <source>
        <dbReference type="Proteomes" id="UP001066276"/>
    </source>
</evidence>
<evidence type="ECO:0000313" key="2">
    <source>
        <dbReference type="EMBL" id="KAJ1138488.1"/>
    </source>
</evidence>
<proteinExistence type="predicted"/>
<evidence type="ECO:0000256" key="1">
    <source>
        <dbReference type="SAM" id="MobiDB-lite"/>
    </source>
</evidence>
<sequence length="77" mass="8428">MRRGSKPGPRVRQDPPWEPRLPLRQTDGRPRPARPPGLRRTRGPACGSPHRWGPRMGARSCSGSGGERGGGRSRDPP</sequence>
<reference evidence="2" key="1">
    <citation type="journal article" date="2022" name="bioRxiv">
        <title>Sequencing and chromosome-scale assembly of the giantPleurodeles waltlgenome.</title>
        <authorList>
            <person name="Brown T."/>
            <person name="Elewa A."/>
            <person name="Iarovenko S."/>
            <person name="Subramanian E."/>
            <person name="Araus A.J."/>
            <person name="Petzold A."/>
            <person name="Susuki M."/>
            <person name="Suzuki K.-i.T."/>
            <person name="Hayashi T."/>
            <person name="Toyoda A."/>
            <person name="Oliveira C."/>
            <person name="Osipova E."/>
            <person name="Leigh N.D."/>
            <person name="Simon A."/>
            <person name="Yun M.H."/>
        </authorList>
    </citation>
    <scope>NUCLEOTIDE SEQUENCE</scope>
    <source>
        <strain evidence="2">20211129_DDA</strain>
        <tissue evidence="2">Liver</tissue>
    </source>
</reference>
<dbReference type="EMBL" id="JANPWB010000010">
    <property type="protein sequence ID" value="KAJ1138488.1"/>
    <property type="molecule type" value="Genomic_DNA"/>
</dbReference>
<dbReference type="AlphaFoldDB" id="A0AAV7QDX1"/>
<feature type="region of interest" description="Disordered" evidence="1">
    <location>
        <begin position="1"/>
        <end position="77"/>
    </location>
</feature>
<name>A0AAV7QDX1_PLEWA</name>
<protein>
    <submittedName>
        <fullName evidence="2">Uncharacterized protein</fullName>
    </submittedName>
</protein>
<gene>
    <name evidence="2" type="ORF">NDU88_004871</name>
</gene>
<organism evidence="2 3">
    <name type="scientific">Pleurodeles waltl</name>
    <name type="common">Iberian ribbed newt</name>
    <dbReference type="NCBI Taxonomy" id="8319"/>
    <lineage>
        <taxon>Eukaryota</taxon>
        <taxon>Metazoa</taxon>
        <taxon>Chordata</taxon>
        <taxon>Craniata</taxon>
        <taxon>Vertebrata</taxon>
        <taxon>Euteleostomi</taxon>
        <taxon>Amphibia</taxon>
        <taxon>Batrachia</taxon>
        <taxon>Caudata</taxon>
        <taxon>Salamandroidea</taxon>
        <taxon>Salamandridae</taxon>
        <taxon>Pleurodelinae</taxon>
        <taxon>Pleurodeles</taxon>
    </lineage>
</organism>
<keyword evidence="3" id="KW-1185">Reference proteome</keyword>